<gene>
    <name evidence="4" type="ORF">DVS28_a2780</name>
</gene>
<dbReference type="GO" id="GO:0045429">
    <property type="term" value="P:positive regulation of nitric oxide biosynthetic process"/>
    <property type="evidence" value="ECO:0007669"/>
    <property type="project" value="TreeGrafter"/>
</dbReference>
<protein>
    <submittedName>
        <fullName evidence="4">NG,NG-dimethylarginine dimethylaminohydrolase 1</fullName>
    </submittedName>
</protein>
<dbReference type="EMBL" id="CP031165">
    <property type="protein sequence ID" value="AXV07459.1"/>
    <property type="molecule type" value="Genomic_DNA"/>
</dbReference>
<dbReference type="Gene3D" id="3.75.10.10">
    <property type="entry name" value="L-arginine/glycine Amidinotransferase, Chain A"/>
    <property type="match status" value="1"/>
</dbReference>
<dbReference type="Pfam" id="PF19420">
    <property type="entry name" value="DDAH_eukar"/>
    <property type="match status" value="1"/>
</dbReference>
<dbReference type="GO" id="GO:0016403">
    <property type="term" value="F:dimethylargininase activity"/>
    <property type="evidence" value="ECO:0007669"/>
    <property type="project" value="TreeGrafter"/>
</dbReference>
<dbReference type="GO" id="GO:0006525">
    <property type="term" value="P:arginine metabolic process"/>
    <property type="evidence" value="ECO:0007669"/>
    <property type="project" value="TreeGrafter"/>
</dbReference>
<evidence type="ECO:0000256" key="1">
    <source>
        <dbReference type="ARBA" id="ARBA00008532"/>
    </source>
</evidence>
<organism evidence="4 5">
    <name type="scientific">Euzebya pacifica</name>
    <dbReference type="NCBI Taxonomy" id="1608957"/>
    <lineage>
        <taxon>Bacteria</taxon>
        <taxon>Bacillati</taxon>
        <taxon>Actinomycetota</taxon>
        <taxon>Nitriliruptoria</taxon>
        <taxon>Euzebyales</taxon>
    </lineage>
</organism>
<dbReference type="PANTHER" id="PTHR12737:SF9">
    <property type="entry name" value="DIMETHYLARGININASE"/>
    <property type="match status" value="1"/>
</dbReference>
<dbReference type="GO" id="GO:0000052">
    <property type="term" value="P:citrulline metabolic process"/>
    <property type="evidence" value="ECO:0007669"/>
    <property type="project" value="TreeGrafter"/>
</dbReference>
<accession>A0A346XZ12</accession>
<dbReference type="OrthoDB" id="9814070at2"/>
<comment type="similarity">
    <text evidence="1">Belongs to the DDAH family.</text>
</comment>
<evidence type="ECO:0000256" key="2">
    <source>
        <dbReference type="ARBA" id="ARBA00022801"/>
    </source>
</evidence>
<evidence type="ECO:0000313" key="5">
    <source>
        <dbReference type="Proteomes" id="UP000264006"/>
    </source>
</evidence>
<dbReference type="GO" id="GO:0016597">
    <property type="term" value="F:amino acid binding"/>
    <property type="evidence" value="ECO:0007669"/>
    <property type="project" value="TreeGrafter"/>
</dbReference>
<evidence type="ECO:0000256" key="3">
    <source>
        <dbReference type="PIRSR" id="PIRSR633199-1"/>
    </source>
</evidence>
<dbReference type="AlphaFoldDB" id="A0A346XZ12"/>
<feature type="active site" description="Proton donor" evidence="3">
    <location>
        <position position="171"/>
    </location>
</feature>
<sequence length="289" mass="31116">MVQETRALGWGRRYMMCPPDHFQVAYAINPWMGGTVDPDRAMAEWQDLVDTIRSAGGEVEVNPAQPGLPDMVFSANAGVVDGTTFIAGRMRHAERVEEVGHVSNWAIHNGFDVQALSDGALLEGLGDAMPLADAMVVGYGARSNEIAHADLHRLTGREIIPVHLADLRWYHVDLTLCPLDDQRAMVFPDAYDAVGAARVLDRIPEPLVLTEDEASTFAANSIVVGSTVIMPAAPLRVGRQLEAWGFDVVVVEVGEFAKAGGAVRCLTLPLDTQLSVVPSTIEPSPLEAA</sequence>
<dbReference type="InterPro" id="IPR033199">
    <property type="entry name" value="DDAH-like"/>
</dbReference>
<dbReference type="RefSeq" id="WP_114591946.1">
    <property type="nucleotide sequence ID" value="NZ_CAXIBR010000072.1"/>
</dbReference>
<dbReference type="SUPFAM" id="SSF55909">
    <property type="entry name" value="Pentein"/>
    <property type="match status" value="1"/>
</dbReference>
<keyword evidence="2 4" id="KW-0378">Hydrolase</keyword>
<keyword evidence="5" id="KW-1185">Reference proteome</keyword>
<name>A0A346XZ12_9ACTN</name>
<dbReference type="PANTHER" id="PTHR12737">
    <property type="entry name" value="DIMETHYLARGININE DIMETHYLAMINOHYDROLASE"/>
    <property type="match status" value="1"/>
</dbReference>
<reference evidence="4 5" key="1">
    <citation type="submission" date="2018-09" db="EMBL/GenBank/DDBJ databases">
        <title>Complete genome sequence of Euzebya sp. DY32-46 isolated from seawater of Pacific Ocean.</title>
        <authorList>
            <person name="Xu L."/>
            <person name="Wu Y.-H."/>
            <person name="Xu X.-W."/>
        </authorList>
    </citation>
    <scope>NUCLEOTIDE SEQUENCE [LARGE SCALE GENOMIC DNA]</scope>
    <source>
        <strain evidence="4 5">DY32-46</strain>
    </source>
</reference>
<dbReference type="KEGG" id="euz:DVS28_a2780"/>
<proteinExistence type="inferred from homology"/>
<evidence type="ECO:0000313" key="4">
    <source>
        <dbReference type="EMBL" id="AXV07459.1"/>
    </source>
</evidence>
<feature type="active site" description="Nucleophile" evidence="3">
    <location>
        <position position="265"/>
    </location>
</feature>
<dbReference type="Proteomes" id="UP000264006">
    <property type="component" value="Chromosome"/>
</dbReference>